<dbReference type="Pfam" id="PF17963">
    <property type="entry name" value="Big_9"/>
    <property type="match status" value="1"/>
</dbReference>
<dbReference type="NCBIfam" id="TIGR04183">
    <property type="entry name" value="Por_Secre_tail"/>
    <property type="match status" value="1"/>
</dbReference>
<evidence type="ECO:0000259" key="3">
    <source>
        <dbReference type="Pfam" id="PF21959"/>
    </source>
</evidence>
<dbReference type="InterPro" id="IPR026444">
    <property type="entry name" value="Secre_tail"/>
</dbReference>
<dbReference type="Pfam" id="PF19076">
    <property type="entry name" value="CshA_repeat"/>
    <property type="match status" value="1"/>
</dbReference>
<dbReference type="SUPFAM" id="SSF63825">
    <property type="entry name" value="YWTD domain"/>
    <property type="match status" value="1"/>
</dbReference>
<organism evidence="4">
    <name type="scientific">Dyadobacter sp. 676</name>
    <dbReference type="NCBI Taxonomy" id="3088362"/>
    <lineage>
        <taxon>Bacteria</taxon>
        <taxon>Pseudomonadati</taxon>
        <taxon>Bacteroidota</taxon>
        <taxon>Cytophagia</taxon>
        <taxon>Cytophagales</taxon>
        <taxon>Spirosomataceae</taxon>
        <taxon>Dyadobacter</taxon>
    </lineage>
</organism>
<dbReference type="Gene3D" id="2.60.40.2810">
    <property type="match status" value="1"/>
</dbReference>
<dbReference type="SUPFAM" id="SSF50965">
    <property type="entry name" value="Galactose oxidase, central domain"/>
    <property type="match status" value="1"/>
</dbReference>
<dbReference type="Pfam" id="PF18962">
    <property type="entry name" value="Por_Secre_tail"/>
    <property type="match status" value="1"/>
</dbReference>
<name>A0AAU8FFR0_9BACT</name>
<feature type="domain" description="Secretion system C-terminal sorting" evidence="1">
    <location>
        <begin position="827"/>
        <end position="887"/>
    </location>
</feature>
<dbReference type="RefSeq" id="WP_353718691.1">
    <property type="nucleotide sequence ID" value="NZ_CP159289.1"/>
</dbReference>
<reference evidence="4" key="1">
    <citation type="submission" date="2024-06" db="EMBL/GenBank/DDBJ databases">
        <title>Sequencing and assembly of the genome of Dyadobacter sp. strain 676, a symbiont of Cyamopsis tetragonoloba.</title>
        <authorList>
            <person name="Guro P."/>
            <person name="Sazanova A."/>
            <person name="Kuznetsova I."/>
            <person name="Belimov A."/>
            <person name="Safronova V."/>
        </authorList>
    </citation>
    <scope>NUCLEOTIDE SEQUENCE</scope>
    <source>
        <strain evidence="4">676</strain>
    </source>
</reference>
<feature type="domain" description="CshA" evidence="2">
    <location>
        <begin position="298"/>
        <end position="359"/>
    </location>
</feature>
<feature type="domain" description="DUF6923" evidence="3">
    <location>
        <begin position="419"/>
        <end position="613"/>
    </location>
</feature>
<dbReference type="InterPro" id="IPR054215">
    <property type="entry name" value="DUF6923"/>
</dbReference>
<dbReference type="InterPro" id="IPR026395">
    <property type="entry name" value="CshA_fibril"/>
</dbReference>
<dbReference type="AlphaFoldDB" id="A0AAU8FFR0"/>
<proteinExistence type="predicted"/>
<evidence type="ECO:0000259" key="1">
    <source>
        <dbReference type="Pfam" id="PF18962"/>
    </source>
</evidence>
<evidence type="ECO:0000259" key="2">
    <source>
        <dbReference type="Pfam" id="PF19076"/>
    </source>
</evidence>
<feature type="domain" description="DUF6923" evidence="3">
    <location>
        <begin position="66"/>
        <end position="256"/>
    </location>
</feature>
<dbReference type="InterPro" id="IPR011043">
    <property type="entry name" value="Gal_Oxase/kelch_b-propeller"/>
</dbReference>
<dbReference type="EMBL" id="CP159289">
    <property type="protein sequence ID" value="XCH23365.1"/>
    <property type="molecule type" value="Genomic_DNA"/>
</dbReference>
<gene>
    <name evidence="4" type="ORF">ABV298_24030</name>
</gene>
<dbReference type="Pfam" id="PF21959">
    <property type="entry name" value="DUF6923"/>
    <property type="match status" value="2"/>
</dbReference>
<protein>
    <submittedName>
        <fullName evidence="4">Ig-like domain-containing protein</fullName>
    </submittedName>
</protein>
<dbReference type="NCBIfam" id="TIGR04225">
    <property type="entry name" value="CshA_fibril_rpt"/>
    <property type="match status" value="1"/>
</dbReference>
<sequence>MAAISSVMALPFDALAQQPTFDCSQASYVIGNRNIGGANVSDGYTLDLSTGETALAKSPLISSGTQFVNAIGYNTVDNYIWGYRSGTNQLVRIGSDWSVEFFTVTGLTGTTYATGDVSPEGVLYLYTFNASSFTKIDLNPGSANYLVAQNVPTTGTQLNDWAFNPVDGKLYGFGTNKTLYQFDPVSGTRTTIGAVTGGGIEGVTGSFGTAFFDSEGHMFVGNNDSGAIFKFTAPLTDLTASLFSNVGIAPGDGARCANAAVPVPPQTVNDTAAVACESTVIDVLANDLAGDAAIVPSSVRLIEPGTLARVTSLSVPGQGSYQVDPVTGAVTFTPVEGFVGSASLSYVVADADGLEGQASLVITGNCPAQPAFPCSELSYVIGNRNIGGSNISDGYTLDLSSGGTVLGKQTLIEGPNAFVNAIGYNTVDNYIWGFRYNTNQLVRIGSDWSTKFYDVTGFPSPVPGYATGDVGPDGVLYLYAANANQITKVDLNPGSANYLTAVTVPTTPTELNDWSFNPTDGQIYAFGTNKVLYSFDPATGARTTLGAVTGAGIETSAYTGAFGTAFFDTDGDMYVGNNGSGAIFKITAPLTNLTASLFSTATGVTPGDGARCPSAIVNDPPVAVDDDGTTTCNATTVDVLTNDVAGSAPLVASSVRLITPGSLDRVTTLVVDGQGQYNVDPTTGAVTFTPLNGLRDTVSIDYVVTDGNGLESIATVTIVVDCPMPVKLVTFDAHKENGTALLSWSTTEEVNSDRFEIERSTTGKNWTQIGIVASNGESNSLKTYQFTDQAPLEGDNLYRLKMVDKDQTFAYSRVRSLNVENGPVAYVYPNPATERVFLNTGKKVVTQVTIVNASGATIAAKVRAGYVDVNVLPAGIYILKVTYQDGSESCFKFLRGK</sequence>
<evidence type="ECO:0000313" key="4">
    <source>
        <dbReference type="EMBL" id="XCH23365.1"/>
    </source>
</evidence>
<accession>A0AAU8FFR0</accession>